<organism evidence="2 3">
    <name type="scientific">Trichonephila inaurata madagascariensis</name>
    <dbReference type="NCBI Taxonomy" id="2747483"/>
    <lineage>
        <taxon>Eukaryota</taxon>
        <taxon>Metazoa</taxon>
        <taxon>Ecdysozoa</taxon>
        <taxon>Arthropoda</taxon>
        <taxon>Chelicerata</taxon>
        <taxon>Arachnida</taxon>
        <taxon>Araneae</taxon>
        <taxon>Araneomorphae</taxon>
        <taxon>Entelegynae</taxon>
        <taxon>Araneoidea</taxon>
        <taxon>Nephilidae</taxon>
        <taxon>Trichonephila</taxon>
        <taxon>Trichonephila inaurata</taxon>
    </lineage>
</organism>
<dbReference type="EMBL" id="BMAV01000013">
    <property type="protein sequence ID" value="GFY36940.1"/>
    <property type="molecule type" value="Genomic_DNA"/>
</dbReference>
<name>A0A8X6WLJ6_9ARAC</name>
<sequence length="78" mass="8754">MKYLIILLLICTLLAVVYARSLSCRITCTSPCRITSSYNKQCPICFLRVALTLTALHSAVKKWAPTDAWNAFACNIDR</sequence>
<accession>A0A8X6WLJ6</accession>
<dbReference type="AlphaFoldDB" id="A0A8X6WLJ6"/>
<feature type="chain" id="PRO_5036488363" evidence="1">
    <location>
        <begin position="20"/>
        <end position="78"/>
    </location>
</feature>
<gene>
    <name evidence="2" type="ORF">TNIN_227071</name>
</gene>
<protein>
    <submittedName>
        <fullName evidence="2">Uncharacterized protein</fullName>
    </submittedName>
</protein>
<evidence type="ECO:0000313" key="2">
    <source>
        <dbReference type="EMBL" id="GFY36940.1"/>
    </source>
</evidence>
<comment type="caution">
    <text evidence="2">The sequence shown here is derived from an EMBL/GenBank/DDBJ whole genome shotgun (WGS) entry which is preliminary data.</text>
</comment>
<keyword evidence="1" id="KW-0732">Signal</keyword>
<proteinExistence type="predicted"/>
<feature type="signal peptide" evidence="1">
    <location>
        <begin position="1"/>
        <end position="19"/>
    </location>
</feature>
<evidence type="ECO:0000256" key="1">
    <source>
        <dbReference type="SAM" id="SignalP"/>
    </source>
</evidence>
<keyword evidence="3" id="KW-1185">Reference proteome</keyword>
<dbReference type="Proteomes" id="UP000886998">
    <property type="component" value="Unassembled WGS sequence"/>
</dbReference>
<reference evidence="2" key="1">
    <citation type="submission" date="2020-08" db="EMBL/GenBank/DDBJ databases">
        <title>Multicomponent nature underlies the extraordinary mechanical properties of spider dragline silk.</title>
        <authorList>
            <person name="Kono N."/>
            <person name="Nakamura H."/>
            <person name="Mori M."/>
            <person name="Yoshida Y."/>
            <person name="Ohtoshi R."/>
            <person name="Malay A.D."/>
            <person name="Moran D.A.P."/>
            <person name="Tomita M."/>
            <person name="Numata K."/>
            <person name="Arakawa K."/>
        </authorList>
    </citation>
    <scope>NUCLEOTIDE SEQUENCE</scope>
</reference>
<evidence type="ECO:0000313" key="3">
    <source>
        <dbReference type="Proteomes" id="UP000886998"/>
    </source>
</evidence>